<accession>A0A1W1HI49</accession>
<evidence type="ECO:0000313" key="7">
    <source>
        <dbReference type="Proteomes" id="UP000191931"/>
    </source>
</evidence>
<dbReference type="OrthoDB" id="9760658at2"/>
<dbReference type="GO" id="GO:0046819">
    <property type="term" value="P:protein secretion by the type V secretion system"/>
    <property type="evidence" value="ECO:0007669"/>
    <property type="project" value="TreeGrafter"/>
</dbReference>
<dbReference type="PANTHER" id="PTHR34597">
    <property type="entry name" value="SLR1661 PROTEIN"/>
    <property type="match status" value="1"/>
</dbReference>
<organism evidence="6 7">
    <name type="scientific">Desulfamplus magnetovallimortis</name>
    <dbReference type="NCBI Taxonomy" id="1246637"/>
    <lineage>
        <taxon>Bacteria</taxon>
        <taxon>Pseudomonadati</taxon>
        <taxon>Thermodesulfobacteriota</taxon>
        <taxon>Desulfobacteria</taxon>
        <taxon>Desulfobacterales</taxon>
        <taxon>Desulfobacteraceae</taxon>
        <taxon>Desulfamplus</taxon>
    </lineage>
</organism>
<proteinExistence type="predicted"/>
<dbReference type="AlphaFoldDB" id="A0A1W1HI49"/>
<gene>
    <name evidence="6" type="ORF">MTBBW1_60020</name>
</gene>
<dbReference type="STRING" id="1246637.MTBBW1_60020"/>
<evidence type="ECO:0000256" key="3">
    <source>
        <dbReference type="ARBA" id="ARBA00023237"/>
    </source>
</evidence>
<dbReference type="Gene3D" id="2.40.160.50">
    <property type="entry name" value="membrane protein fhac: a member of the omp85/tpsb transporter family"/>
    <property type="match status" value="1"/>
</dbReference>
<sequence length="602" mass="68254">MIKRYFIQRLFRYAVPFLYCTLFFCCLCFSTETISQERPSLDSTDSSSRIIHDLNKPSSKVLSDIPDYLPEKQEKNFTLPPVAPPKEKIPAGGVSFLLSDITIEGNTVFSTEELKKEVQSFFNTSVTIADLEEIRYRLTRFYVDHGYVNSGALIKQRQKVTNGVVEYLVIEARLDEITIKGNKRLWPEYIKKRIWPDAQTPFNTLKLQEYFQMLLQDPLVERMDGKILPGPKAGDALLEIDLTRALPYEINMSIDNHSSPNLGSDTVSVNNTIRNITGFGDTLALNVGFTEGTQEIDAAFSLPLTPQDTMLTLSYTSSENDLITNSMKELGIRSELDSMEISLMHPLYRSLSRNFKVGLSLKKEESQTFMSMHGDDPFAFSEGDYNGKNRATVIRLIQSFQERSSEQIFALRSTFNIGVDMFDPTVHSESLPDGLFLSWLGQIQYGRRLGEKAGQIILSGDLQIADDRLPSMEQFSVGGASSVRGYRENEHIGDNGYRLSLEWRIPVWESTDIENKNSGKGNYLLQMVPFVDYGSAWDREHFGRTKNSEDNTLLSTGLGLVWTGTMFNAEIYYGYAIEDADEEADYNLQDDGIHFKVTCNFK</sequence>
<dbReference type="InterPro" id="IPR005565">
    <property type="entry name" value="Hemolysn_activator_HlyB_C"/>
</dbReference>
<keyword evidence="2" id="KW-0812">Transmembrane</keyword>
<reference evidence="6 7" key="1">
    <citation type="submission" date="2017-03" db="EMBL/GenBank/DDBJ databases">
        <authorList>
            <person name="Afonso C.L."/>
            <person name="Miller P.J."/>
            <person name="Scott M.A."/>
            <person name="Spackman E."/>
            <person name="Goraichik I."/>
            <person name="Dimitrov K.M."/>
            <person name="Suarez D.L."/>
            <person name="Swayne D.E."/>
        </authorList>
    </citation>
    <scope>NUCLEOTIDE SEQUENCE [LARGE SCALE GENOMIC DNA]</scope>
    <source>
        <strain evidence="6">PRJEB14757</strain>
    </source>
</reference>
<dbReference type="EMBL" id="FWEV01000303">
    <property type="protein sequence ID" value="SLM32120.1"/>
    <property type="molecule type" value="Genomic_DNA"/>
</dbReference>
<protein>
    <submittedName>
        <fullName evidence="6">Putative Outer membrane protein, OMP85 family</fullName>
    </submittedName>
</protein>
<dbReference type="GO" id="GO:0098046">
    <property type="term" value="C:type V protein secretion system complex"/>
    <property type="evidence" value="ECO:0007669"/>
    <property type="project" value="TreeGrafter"/>
</dbReference>
<feature type="domain" description="Polypeptide-transport-associated ShlB-type" evidence="5">
    <location>
        <begin position="96"/>
        <end position="171"/>
    </location>
</feature>
<keyword evidence="1" id="KW-1134">Transmembrane beta strand</keyword>
<dbReference type="PANTHER" id="PTHR34597:SF1">
    <property type="entry name" value="HEME_HEMOPEXIN TRANSPORTER PROTEIN HUXB"/>
    <property type="match status" value="1"/>
</dbReference>
<evidence type="ECO:0000259" key="5">
    <source>
        <dbReference type="Pfam" id="PF08479"/>
    </source>
</evidence>
<dbReference type="InterPro" id="IPR051544">
    <property type="entry name" value="TPS_OM_transporter"/>
</dbReference>
<evidence type="ECO:0000313" key="6">
    <source>
        <dbReference type="EMBL" id="SLM32120.1"/>
    </source>
</evidence>
<dbReference type="RefSeq" id="WP_080797922.1">
    <property type="nucleotide sequence ID" value="NZ_LT828540.1"/>
</dbReference>
<dbReference type="InterPro" id="IPR013686">
    <property type="entry name" value="Polypept-transport_assoc_ShlB"/>
</dbReference>
<evidence type="ECO:0000259" key="4">
    <source>
        <dbReference type="Pfam" id="PF03865"/>
    </source>
</evidence>
<feature type="domain" description="Haemolysin activator HlyB C-terminal" evidence="4">
    <location>
        <begin position="238"/>
        <end position="559"/>
    </location>
</feature>
<evidence type="ECO:0000256" key="2">
    <source>
        <dbReference type="ARBA" id="ARBA00022692"/>
    </source>
</evidence>
<dbReference type="GO" id="GO:0008320">
    <property type="term" value="F:protein transmembrane transporter activity"/>
    <property type="evidence" value="ECO:0007669"/>
    <property type="project" value="TreeGrafter"/>
</dbReference>
<keyword evidence="3" id="KW-0998">Cell outer membrane</keyword>
<evidence type="ECO:0000256" key="1">
    <source>
        <dbReference type="ARBA" id="ARBA00022452"/>
    </source>
</evidence>
<dbReference type="Pfam" id="PF03865">
    <property type="entry name" value="ShlB"/>
    <property type="match status" value="1"/>
</dbReference>
<dbReference type="Proteomes" id="UP000191931">
    <property type="component" value="Unassembled WGS sequence"/>
</dbReference>
<keyword evidence="1" id="KW-0472">Membrane</keyword>
<dbReference type="Pfam" id="PF08479">
    <property type="entry name" value="POTRA_2"/>
    <property type="match status" value="1"/>
</dbReference>
<keyword evidence="7" id="KW-1185">Reference proteome</keyword>
<dbReference type="Gene3D" id="3.10.20.310">
    <property type="entry name" value="membrane protein fhac"/>
    <property type="match status" value="1"/>
</dbReference>
<name>A0A1W1HI49_9BACT</name>